<reference evidence="2 3" key="1">
    <citation type="submission" date="2024-07" db="EMBL/GenBank/DDBJ databases">
        <title>Draft sequence of the Neodothiora populina.</title>
        <authorList>
            <person name="Drown D.D."/>
            <person name="Schuette U.S."/>
            <person name="Buechlein A.B."/>
            <person name="Rusch D.R."/>
            <person name="Winton L.W."/>
            <person name="Adams G.A."/>
        </authorList>
    </citation>
    <scope>NUCLEOTIDE SEQUENCE [LARGE SCALE GENOMIC DNA]</scope>
    <source>
        <strain evidence="2 3">CPC 39397</strain>
    </source>
</reference>
<name>A0ABR3PN10_9PEZI</name>
<dbReference type="GeneID" id="95974833"/>
<evidence type="ECO:0000259" key="1">
    <source>
        <dbReference type="PROSITE" id="PS51186"/>
    </source>
</evidence>
<organism evidence="2 3">
    <name type="scientific">Neodothiora populina</name>
    <dbReference type="NCBI Taxonomy" id="2781224"/>
    <lineage>
        <taxon>Eukaryota</taxon>
        <taxon>Fungi</taxon>
        <taxon>Dikarya</taxon>
        <taxon>Ascomycota</taxon>
        <taxon>Pezizomycotina</taxon>
        <taxon>Dothideomycetes</taxon>
        <taxon>Dothideomycetidae</taxon>
        <taxon>Dothideales</taxon>
        <taxon>Dothioraceae</taxon>
        <taxon>Neodothiora</taxon>
    </lineage>
</organism>
<keyword evidence="3" id="KW-1185">Reference proteome</keyword>
<sequence length="75" mass="8422">MGVAKQLMHKLEEVAIAQRRHLLVLDTEVGSPAEAVYPRLGYTAVGTIPRYGISPKDGRLVDEIWFYKDLRSHAS</sequence>
<dbReference type="InterPro" id="IPR000182">
    <property type="entry name" value="GNAT_dom"/>
</dbReference>
<dbReference type="SUPFAM" id="SSF55729">
    <property type="entry name" value="Acyl-CoA N-acyltransferases (Nat)"/>
    <property type="match status" value="1"/>
</dbReference>
<dbReference type="EMBL" id="JBFMKM010000003">
    <property type="protein sequence ID" value="KAL1310900.1"/>
    <property type="molecule type" value="Genomic_DNA"/>
</dbReference>
<dbReference type="InterPro" id="IPR016181">
    <property type="entry name" value="Acyl_CoA_acyltransferase"/>
</dbReference>
<dbReference type="PROSITE" id="PS51186">
    <property type="entry name" value="GNAT"/>
    <property type="match status" value="1"/>
</dbReference>
<comment type="caution">
    <text evidence="2">The sequence shown here is derived from an EMBL/GenBank/DDBJ whole genome shotgun (WGS) entry which is preliminary data.</text>
</comment>
<proteinExistence type="predicted"/>
<gene>
    <name evidence="2" type="ORF">AAFC00_001130</name>
</gene>
<dbReference type="Gene3D" id="3.40.630.30">
    <property type="match status" value="1"/>
</dbReference>
<evidence type="ECO:0000313" key="2">
    <source>
        <dbReference type="EMBL" id="KAL1310900.1"/>
    </source>
</evidence>
<protein>
    <recommendedName>
        <fullName evidence="1">N-acetyltransferase domain-containing protein</fullName>
    </recommendedName>
</protein>
<feature type="domain" description="N-acetyltransferase" evidence="1">
    <location>
        <begin position="1"/>
        <end position="71"/>
    </location>
</feature>
<accession>A0ABR3PN10</accession>
<dbReference type="RefSeq" id="XP_069203749.1">
    <property type="nucleotide sequence ID" value="XM_069340279.1"/>
</dbReference>
<dbReference type="Proteomes" id="UP001562354">
    <property type="component" value="Unassembled WGS sequence"/>
</dbReference>
<evidence type="ECO:0000313" key="3">
    <source>
        <dbReference type="Proteomes" id="UP001562354"/>
    </source>
</evidence>